<keyword evidence="2" id="KW-1185">Reference proteome</keyword>
<accession>A0A4Y2E1D2</accession>
<name>A0A4Y2E1D2_ARAVE</name>
<dbReference type="EMBL" id="BGPR01000468">
    <property type="protein sequence ID" value="GBM21858.1"/>
    <property type="molecule type" value="Genomic_DNA"/>
</dbReference>
<evidence type="ECO:0000313" key="1">
    <source>
        <dbReference type="EMBL" id="GBM21858.1"/>
    </source>
</evidence>
<dbReference type="Proteomes" id="UP000499080">
    <property type="component" value="Unassembled WGS sequence"/>
</dbReference>
<protein>
    <submittedName>
        <fullName evidence="1">Uncharacterized protein</fullName>
    </submittedName>
</protein>
<dbReference type="AlphaFoldDB" id="A0A4Y2E1D2"/>
<reference evidence="1 2" key="1">
    <citation type="journal article" date="2019" name="Sci. Rep.">
        <title>Orb-weaving spider Araneus ventricosus genome elucidates the spidroin gene catalogue.</title>
        <authorList>
            <person name="Kono N."/>
            <person name="Nakamura H."/>
            <person name="Ohtoshi R."/>
            <person name="Moran D.A.P."/>
            <person name="Shinohara A."/>
            <person name="Yoshida Y."/>
            <person name="Fujiwara M."/>
            <person name="Mori M."/>
            <person name="Tomita M."/>
            <person name="Arakawa K."/>
        </authorList>
    </citation>
    <scope>NUCLEOTIDE SEQUENCE [LARGE SCALE GENOMIC DNA]</scope>
</reference>
<organism evidence="1 2">
    <name type="scientific">Araneus ventricosus</name>
    <name type="common">Orbweaver spider</name>
    <name type="synonym">Epeira ventricosa</name>
    <dbReference type="NCBI Taxonomy" id="182803"/>
    <lineage>
        <taxon>Eukaryota</taxon>
        <taxon>Metazoa</taxon>
        <taxon>Ecdysozoa</taxon>
        <taxon>Arthropoda</taxon>
        <taxon>Chelicerata</taxon>
        <taxon>Arachnida</taxon>
        <taxon>Araneae</taxon>
        <taxon>Araneomorphae</taxon>
        <taxon>Entelegynae</taxon>
        <taxon>Araneoidea</taxon>
        <taxon>Araneidae</taxon>
        <taxon>Araneus</taxon>
    </lineage>
</organism>
<proteinExistence type="predicted"/>
<evidence type="ECO:0000313" key="2">
    <source>
        <dbReference type="Proteomes" id="UP000499080"/>
    </source>
</evidence>
<sequence length="89" mass="10105">MFADHRRLFFERLLDYVRSDLVVEPGDVKSVLESCYVPSDTIRNSSELQQIKSGNITRTQGKGFLSTRFSVPYLDESGCVFGKCNSLLH</sequence>
<gene>
    <name evidence="1" type="ORF">AVEN_32847_1</name>
</gene>
<comment type="caution">
    <text evidence="1">The sequence shown here is derived from an EMBL/GenBank/DDBJ whole genome shotgun (WGS) entry which is preliminary data.</text>
</comment>